<proteinExistence type="inferred from homology"/>
<dbReference type="CDD" id="cd11386">
    <property type="entry name" value="MCP_signal"/>
    <property type="match status" value="1"/>
</dbReference>
<dbReference type="PROSITE" id="PS50885">
    <property type="entry name" value="HAMP"/>
    <property type="match status" value="2"/>
</dbReference>
<dbReference type="InterPro" id="IPR003660">
    <property type="entry name" value="HAMP_dom"/>
</dbReference>
<protein>
    <submittedName>
        <fullName evidence="9">Methyl-accepting chemotaxis protein</fullName>
    </submittedName>
</protein>
<dbReference type="EMBL" id="JBHLTG010000001">
    <property type="protein sequence ID" value="MFC0677040.1"/>
    <property type="molecule type" value="Genomic_DNA"/>
</dbReference>
<sequence length="894" mass="94591">MSVSASALLDRLMTPATRLMSRLTFLNKAIVIGLSFGLTCAVLAGVIATSTVREISATELQVSAGTPLAAMHEAMLGMQQHREATVRGFFDDPSQQAAIPQMRAAVDKQLEAVEAWEAQTLEDQPLKERFEKLRASWKKAQGDHADALAAAKAHEEALRHARLLVKGVDTATGLALASDPAMLYVSRSLSEWLPMLSEYTSRQGVVAIRMFGEGSVWAEDRAQLAVAQNMERYLEDRIRIDTAQIEASAPSIAKDVKGALDAAMKATKTQETLIQTRALDADVPDMPVAEMGKHSSATRAAIANAIHSAAKAYANAGADELQQLRAKALTVALICVLALMLSGYLFVGFSRSTRDSLAVIKQASEMLAVGQFPEKVAVHSRDELRDIGNSIENAVASLRQYSGAQRTMFEAHQAGEIDHRMDTDAFPGAFGVMADETNTLVASHIDVNARLIQIVGQYARGDLSADIERYPGKKAEITAAVDAVKAGMQAVNAEIKALVDAGVAGDLTRRGNAERFEFVYRDIIEGLNRLMKTADHGMGEVGALLSAVADGDLGRRVEVQLPGQFGVLANDANRTVEQLTQIVGEIRQTSDAINSAAGEIASGNNDLSQRTEQQAAALEETASSMEELTSTVRQNAENARQANQLAIGAGGVASQGGAVVGRVVQTMSEINQSSRKVAEIISVIDGIAFQTNILALNAAVEAARAGEQGRGFAVVAAEVRSLAQRSANAAKEIKQLISDSTLKVEEGGALVDQAGKTMAEIVTSVKRVSDIIADIAAASAEQSAGIEQVNQAITHMDEGTQQNAALVEEASASARALEQQAEQLVQTVSVFRVGQAPAPVQVHSAPRAAAGPAVRRAAAAPAAQARPAPRKRAATPVAGAVTSGTGNDHDWQEF</sequence>
<reference evidence="9 10" key="1">
    <citation type="submission" date="2024-09" db="EMBL/GenBank/DDBJ databases">
        <authorList>
            <person name="Sun Q."/>
            <person name="Mori K."/>
        </authorList>
    </citation>
    <scope>NUCLEOTIDE SEQUENCE [LARGE SCALE GENOMIC DNA]</scope>
    <source>
        <strain evidence="9 10">KCTC 23076</strain>
    </source>
</reference>
<evidence type="ECO:0000259" key="8">
    <source>
        <dbReference type="PROSITE" id="PS50885"/>
    </source>
</evidence>
<dbReference type="InterPro" id="IPR041395">
    <property type="entry name" value="McpB_HAMP_3rd"/>
</dbReference>
<keyword evidence="1" id="KW-0488">Methylation</keyword>
<dbReference type="Gene3D" id="1.20.120.1530">
    <property type="match status" value="2"/>
</dbReference>
<feature type="domain" description="HAMP" evidence="8">
    <location>
        <begin position="351"/>
        <end position="403"/>
    </location>
</feature>
<feature type="compositionally biased region" description="Low complexity" evidence="5">
    <location>
        <begin position="852"/>
        <end position="867"/>
    </location>
</feature>
<feature type="transmembrane region" description="Helical" evidence="6">
    <location>
        <begin position="328"/>
        <end position="347"/>
    </location>
</feature>
<dbReference type="PANTHER" id="PTHR43531">
    <property type="entry name" value="PROTEIN ICFG"/>
    <property type="match status" value="1"/>
</dbReference>
<feature type="domain" description="Methyl-accepting transducer" evidence="7">
    <location>
        <begin position="589"/>
        <end position="818"/>
    </location>
</feature>
<evidence type="ECO:0000256" key="3">
    <source>
        <dbReference type="ARBA" id="ARBA00029447"/>
    </source>
</evidence>
<comment type="similarity">
    <text evidence="3">Belongs to the methyl-accepting chemotaxis (MCP) protein family.</text>
</comment>
<organism evidence="9 10">
    <name type="scientific">Lysobacter korlensis</name>
    <dbReference type="NCBI Taxonomy" id="553636"/>
    <lineage>
        <taxon>Bacteria</taxon>
        <taxon>Pseudomonadati</taxon>
        <taxon>Pseudomonadota</taxon>
        <taxon>Gammaproteobacteria</taxon>
        <taxon>Lysobacterales</taxon>
        <taxon>Lysobacteraceae</taxon>
        <taxon>Lysobacter</taxon>
    </lineage>
</organism>
<accession>A0ABV6RJ81</accession>
<dbReference type="PRINTS" id="PR00260">
    <property type="entry name" value="CHEMTRNSDUCR"/>
</dbReference>
<keyword evidence="6" id="KW-0812">Transmembrane</keyword>
<dbReference type="InterPro" id="IPR004090">
    <property type="entry name" value="Chemotax_Me-accpt_rcpt"/>
</dbReference>
<dbReference type="SUPFAM" id="SSF58104">
    <property type="entry name" value="Methyl-accepting chemotaxis protein (MCP) signaling domain"/>
    <property type="match status" value="1"/>
</dbReference>
<feature type="region of interest" description="Disordered" evidence="5">
    <location>
        <begin position="852"/>
        <end position="894"/>
    </location>
</feature>
<gene>
    <name evidence="9" type="ORF">ACFFGH_04120</name>
</gene>
<dbReference type="InterPro" id="IPR051310">
    <property type="entry name" value="MCP_chemotaxis"/>
</dbReference>
<feature type="transmembrane region" description="Helical" evidence="6">
    <location>
        <begin position="29"/>
        <end position="48"/>
    </location>
</feature>
<dbReference type="Pfam" id="PF00015">
    <property type="entry name" value="MCPsignal"/>
    <property type="match status" value="1"/>
</dbReference>
<name>A0ABV6RJ81_9GAMM</name>
<evidence type="ECO:0000259" key="7">
    <source>
        <dbReference type="PROSITE" id="PS50111"/>
    </source>
</evidence>
<dbReference type="RefSeq" id="WP_386665037.1">
    <property type="nucleotide sequence ID" value="NZ_JBHLTG010000001.1"/>
</dbReference>
<dbReference type="Pfam" id="PF18947">
    <property type="entry name" value="HAMP_2"/>
    <property type="match status" value="1"/>
</dbReference>
<evidence type="ECO:0000256" key="5">
    <source>
        <dbReference type="SAM" id="MobiDB-lite"/>
    </source>
</evidence>
<dbReference type="PROSITE" id="PS50111">
    <property type="entry name" value="CHEMOTAXIS_TRANSDUC_2"/>
    <property type="match status" value="1"/>
</dbReference>
<dbReference type="InterPro" id="IPR004089">
    <property type="entry name" value="MCPsignal_dom"/>
</dbReference>
<dbReference type="Pfam" id="PF18575">
    <property type="entry name" value="HAMP_N3"/>
    <property type="match status" value="1"/>
</dbReference>
<evidence type="ECO:0000313" key="9">
    <source>
        <dbReference type="EMBL" id="MFC0677040.1"/>
    </source>
</evidence>
<feature type="domain" description="HAMP" evidence="8">
    <location>
        <begin position="532"/>
        <end position="584"/>
    </location>
</feature>
<keyword evidence="6" id="KW-1133">Transmembrane helix</keyword>
<evidence type="ECO:0000256" key="4">
    <source>
        <dbReference type="PROSITE-ProRule" id="PRU00284"/>
    </source>
</evidence>
<dbReference type="SMART" id="SM00283">
    <property type="entry name" value="MA"/>
    <property type="match status" value="1"/>
</dbReference>
<evidence type="ECO:0000256" key="2">
    <source>
        <dbReference type="ARBA" id="ARBA00023224"/>
    </source>
</evidence>
<dbReference type="SMART" id="SM00304">
    <property type="entry name" value="HAMP"/>
    <property type="match status" value="2"/>
</dbReference>
<dbReference type="PANTHER" id="PTHR43531:SF14">
    <property type="entry name" value="METHYL-ACCEPTING CHEMOTAXIS PROTEIN I-RELATED"/>
    <property type="match status" value="1"/>
</dbReference>
<dbReference type="Gene3D" id="1.10.287.950">
    <property type="entry name" value="Methyl-accepting chemotaxis protein"/>
    <property type="match status" value="1"/>
</dbReference>
<keyword evidence="2 4" id="KW-0807">Transducer</keyword>
<keyword evidence="6" id="KW-0472">Membrane</keyword>
<keyword evidence="10" id="KW-1185">Reference proteome</keyword>
<dbReference type="Pfam" id="PF00672">
    <property type="entry name" value="HAMP"/>
    <property type="match status" value="1"/>
</dbReference>
<dbReference type="Proteomes" id="UP001589896">
    <property type="component" value="Unassembled WGS sequence"/>
</dbReference>
<evidence type="ECO:0000313" key="10">
    <source>
        <dbReference type="Proteomes" id="UP001589896"/>
    </source>
</evidence>
<evidence type="ECO:0000256" key="1">
    <source>
        <dbReference type="ARBA" id="ARBA00022481"/>
    </source>
</evidence>
<comment type="caution">
    <text evidence="9">The sequence shown here is derived from an EMBL/GenBank/DDBJ whole genome shotgun (WGS) entry which is preliminary data.</text>
</comment>
<evidence type="ECO:0000256" key="6">
    <source>
        <dbReference type="SAM" id="Phobius"/>
    </source>
</evidence>